<keyword evidence="1" id="KW-0812">Transmembrane</keyword>
<name>A0AAE9GJS3_9LEPT</name>
<dbReference type="EMBL" id="CP091958">
    <property type="protein sequence ID" value="UOG58674.1"/>
    <property type="molecule type" value="Genomic_DNA"/>
</dbReference>
<gene>
    <name evidence="2" type="ORF">MAL03_18605</name>
</gene>
<dbReference type="RefSeq" id="WP_243816141.1">
    <property type="nucleotide sequence ID" value="NZ_CP091958.1"/>
</dbReference>
<organism evidence="2 3">
    <name type="scientific">Leptospira noguchii</name>
    <dbReference type="NCBI Taxonomy" id="28182"/>
    <lineage>
        <taxon>Bacteria</taxon>
        <taxon>Pseudomonadati</taxon>
        <taxon>Spirochaetota</taxon>
        <taxon>Spirochaetia</taxon>
        <taxon>Leptospirales</taxon>
        <taxon>Leptospiraceae</taxon>
        <taxon>Leptospira</taxon>
    </lineage>
</organism>
<dbReference type="PROSITE" id="PS51257">
    <property type="entry name" value="PROKAR_LIPOPROTEIN"/>
    <property type="match status" value="1"/>
</dbReference>
<feature type="transmembrane region" description="Helical" evidence="1">
    <location>
        <begin position="82"/>
        <end position="100"/>
    </location>
</feature>
<accession>A0AAE9GJS3</accession>
<evidence type="ECO:0000313" key="3">
    <source>
        <dbReference type="Proteomes" id="UP000829829"/>
    </source>
</evidence>
<sequence length="117" mass="13781">MKRILSIIIIFMFVSCASYSEKVEQNKTDLYRSEQIVRDSNISKKDKDFVIETLKNTKKLLNKGVAESVLADRWRDWVFDKWLYISLFALGMVTLLVFKFRSWFSWIPDFSALGAIK</sequence>
<reference evidence="2" key="1">
    <citation type="submission" date="2022-02" db="EMBL/GenBank/DDBJ databases">
        <title>The genetically variable rfb locus in Leptospira is a mobile cassette and a molecular signature of serovar identity.</title>
        <authorList>
            <person name="Nieves C."/>
            <person name="Vincent A.T."/>
            <person name="Zarantonelli L."/>
            <person name="Picardeau M."/>
            <person name="Veyrier F.J."/>
            <person name="Buschiazzo A."/>
        </authorList>
    </citation>
    <scope>NUCLEOTIDE SEQUENCE</scope>
    <source>
        <strain evidence="2">IP1512017</strain>
    </source>
</reference>
<dbReference type="AlphaFoldDB" id="A0AAE9GJS3"/>
<evidence type="ECO:0000313" key="2">
    <source>
        <dbReference type="EMBL" id="UOG58674.1"/>
    </source>
</evidence>
<evidence type="ECO:0008006" key="4">
    <source>
        <dbReference type="Google" id="ProtNLM"/>
    </source>
</evidence>
<keyword evidence="1" id="KW-0472">Membrane</keyword>
<evidence type="ECO:0000256" key="1">
    <source>
        <dbReference type="SAM" id="Phobius"/>
    </source>
</evidence>
<keyword evidence="1" id="KW-1133">Transmembrane helix</keyword>
<protein>
    <recommendedName>
        <fullName evidence="4">Lipoprotein</fullName>
    </recommendedName>
</protein>
<dbReference type="Proteomes" id="UP000829829">
    <property type="component" value="Chromosome 2"/>
</dbReference>
<proteinExistence type="predicted"/>